<dbReference type="EMBL" id="FJUY01000007">
    <property type="protein sequence ID" value="CZT19453.1"/>
    <property type="molecule type" value="Genomic_DNA"/>
</dbReference>
<feature type="region of interest" description="Disordered" evidence="1">
    <location>
        <begin position="356"/>
        <end position="380"/>
    </location>
</feature>
<feature type="domain" description="F-box" evidence="2">
    <location>
        <begin position="60"/>
        <end position="90"/>
    </location>
</feature>
<evidence type="ECO:0000313" key="3">
    <source>
        <dbReference type="EMBL" id="CZT19453.1"/>
    </source>
</evidence>
<dbReference type="Proteomes" id="UP000225277">
    <property type="component" value="Unassembled WGS sequence"/>
</dbReference>
<dbReference type="Pfam" id="PF12937">
    <property type="entry name" value="F-box-like"/>
    <property type="match status" value="1"/>
</dbReference>
<organism evidence="3 4">
    <name type="scientific">Ramularia collo-cygni</name>
    <dbReference type="NCBI Taxonomy" id="112498"/>
    <lineage>
        <taxon>Eukaryota</taxon>
        <taxon>Fungi</taxon>
        <taxon>Dikarya</taxon>
        <taxon>Ascomycota</taxon>
        <taxon>Pezizomycotina</taxon>
        <taxon>Dothideomycetes</taxon>
        <taxon>Dothideomycetidae</taxon>
        <taxon>Mycosphaerellales</taxon>
        <taxon>Mycosphaerellaceae</taxon>
        <taxon>Ramularia</taxon>
    </lineage>
</organism>
<name>A0A2D3VFN5_9PEZI</name>
<dbReference type="InterPro" id="IPR036047">
    <property type="entry name" value="F-box-like_dom_sf"/>
</dbReference>
<dbReference type="RefSeq" id="XP_023626343.1">
    <property type="nucleotide sequence ID" value="XM_023770575.1"/>
</dbReference>
<feature type="compositionally biased region" description="Low complexity" evidence="1">
    <location>
        <begin position="369"/>
        <end position="380"/>
    </location>
</feature>
<dbReference type="Gene3D" id="1.20.1280.50">
    <property type="match status" value="1"/>
</dbReference>
<dbReference type="AlphaFoldDB" id="A0A2D3VFN5"/>
<dbReference type="GeneID" id="35600467"/>
<accession>A0A2D3VFN5</accession>
<evidence type="ECO:0000256" key="1">
    <source>
        <dbReference type="SAM" id="MobiDB-lite"/>
    </source>
</evidence>
<reference evidence="3 4" key="1">
    <citation type="submission" date="2016-03" db="EMBL/GenBank/DDBJ databases">
        <authorList>
            <person name="Ploux O."/>
        </authorList>
    </citation>
    <scope>NUCLEOTIDE SEQUENCE [LARGE SCALE GENOMIC DNA]</scope>
    <source>
        <strain evidence="3 4">URUG2</strain>
    </source>
</reference>
<proteinExistence type="predicted"/>
<sequence length="380" mass="43923">MDGGSVRPSPAPHLFQLETSLPHSHSRIDCIELLVESGRFRGNGTMSTPTSMRALQEPAILYLILSQLSQQELLRVQMVCQTWNRLISTDSRLLTIMWLHPGIPPTHVEEATTQVNPLLLKTFPYIFETCNFEDYFTVFPTWEDTPFRDMWVRRSPALLPILKHPAASWRRMLPINPPPDQLLVNVSGEGKGGGKFLRLNFSNQNTQDMRPSHPSWLTFGMLYDIVECAWYQAKPWRLHCVKFDFPSASLTERPHREWIPQDAVISDELRASARSRAGLVRIELEPDTRSEFERSKLHAEVIAERERSQKRHERYGFCGTTFKIRGEIFTTEFHFADALSLDEIAWDEVHEYDRPSVEVPPAPPSPPQRRFLGIRIGRRR</sequence>
<dbReference type="SUPFAM" id="SSF81383">
    <property type="entry name" value="F-box domain"/>
    <property type="match status" value="1"/>
</dbReference>
<dbReference type="OrthoDB" id="3649723at2759"/>
<gene>
    <name evidence="3" type="ORF">RCC_05304</name>
</gene>
<protein>
    <recommendedName>
        <fullName evidence="2">F-box domain-containing protein</fullName>
    </recommendedName>
</protein>
<evidence type="ECO:0000313" key="4">
    <source>
        <dbReference type="Proteomes" id="UP000225277"/>
    </source>
</evidence>
<feature type="compositionally biased region" description="Pro residues" evidence="1">
    <location>
        <begin position="358"/>
        <end position="367"/>
    </location>
</feature>
<dbReference type="InterPro" id="IPR001810">
    <property type="entry name" value="F-box_dom"/>
</dbReference>
<keyword evidence="4" id="KW-1185">Reference proteome</keyword>
<evidence type="ECO:0000259" key="2">
    <source>
        <dbReference type="Pfam" id="PF12937"/>
    </source>
</evidence>